<evidence type="ECO:0000256" key="4">
    <source>
        <dbReference type="ARBA" id="ARBA00023125"/>
    </source>
</evidence>
<dbReference type="EMBL" id="CYYA01000017">
    <property type="protein sequence ID" value="CUN19119.1"/>
    <property type="molecule type" value="Genomic_DNA"/>
</dbReference>
<evidence type="ECO:0000259" key="6">
    <source>
        <dbReference type="PROSITE" id="PS00715"/>
    </source>
</evidence>
<accession>A0A173UVZ2</accession>
<evidence type="ECO:0000256" key="5">
    <source>
        <dbReference type="ARBA" id="ARBA00023163"/>
    </source>
</evidence>
<dbReference type="Gene3D" id="1.10.10.10">
    <property type="entry name" value="Winged helix-like DNA-binding domain superfamily/Winged helix DNA-binding domain"/>
    <property type="match status" value="2"/>
</dbReference>
<dbReference type="InterPro" id="IPR007627">
    <property type="entry name" value="RNA_pol_sigma70_r2"/>
</dbReference>
<dbReference type="EMBL" id="WKRA01000028">
    <property type="protein sequence ID" value="MSD17072.1"/>
    <property type="molecule type" value="Genomic_DNA"/>
</dbReference>
<dbReference type="SUPFAM" id="SSF88659">
    <property type="entry name" value="Sigma3 and sigma4 domains of RNA polymerase sigma factors"/>
    <property type="match status" value="2"/>
</dbReference>
<dbReference type="Proteomes" id="UP000095492">
    <property type="component" value="Unassembled WGS sequence"/>
</dbReference>
<dbReference type="PANTHER" id="PTHR30603:SF19">
    <property type="entry name" value="RNA POLYMERASE SIGMA-F FACTOR"/>
    <property type="match status" value="1"/>
</dbReference>
<dbReference type="InterPro" id="IPR036388">
    <property type="entry name" value="WH-like_DNA-bd_sf"/>
</dbReference>
<dbReference type="InterPro" id="IPR007624">
    <property type="entry name" value="RNA_pol_sigma70_r3"/>
</dbReference>
<protein>
    <submittedName>
        <fullName evidence="8">SigB/SigF/SigG family RNA polymerase sigma factor</fullName>
    </submittedName>
    <submittedName>
        <fullName evidence="7">Stage II sporulation protein AC</fullName>
    </submittedName>
</protein>
<keyword evidence="3" id="KW-0731">Sigma factor</keyword>
<dbReference type="GO" id="GO:0016987">
    <property type="term" value="F:sigma factor activity"/>
    <property type="evidence" value="ECO:0007669"/>
    <property type="project" value="UniProtKB-KW"/>
</dbReference>
<dbReference type="CDD" id="cd06171">
    <property type="entry name" value="Sigma70_r4"/>
    <property type="match status" value="1"/>
</dbReference>
<dbReference type="GO" id="GO:0030435">
    <property type="term" value="P:sporulation resulting in formation of a cellular spore"/>
    <property type="evidence" value="ECO:0007669"/>
    <property type="project" value="UniProtKB-KW"/>
</dbReference>
<evidence type="ECO:0000256" key="3">
    <source>
        <dbReference type="ARBA" id="ARBA00023082"/>
    </source>
</evidence>
<dbReference type="AlphaFoldDB" id="A0A173UVZ2"/>
<dbReference type="InterPro" id="IPR013325">
    <property type="entry name" value="RNA_pol_sigma_r2"/>
</dbReference>
<dbReference type="GO" id="GO:0003677">
    <property type="term" value="F:DNA binding"/>
    <property type="evidence" value="ECO:0007669"/>
    <property type="project" value="UniProtKB-KW"/>
</dbReference>
<dbReference type="InterPro" id="IPR007630">
    <property type="entry name" value="RNA_pol_sigma70_r4"/>
</dbReference>
<dbReference type="RefSeq" id="WP_021740800.1">
    <property type="nucleotide sequence ID" value="NZ_CABKSU010000122.1"/>
</dbReference>
<keyword evidence="4" id="KW-0238">DNA-binding</keyword>
<dbReference type="GO" id="GO:0006352">
    <property type="term" value="P:DNA-templated transcription initiation"/>
    <property type="evidence" value="ECO:0007669"/>
    <property type="project" value="InterPro"/>
</dbReference>
<name>A0A173UVZ2_EUBRA</name>
<evidence type="ECO:0000313" key="7">
    <source>
        <dbReference type="EMBL" id="CUN19119.1"/>
    </source>
</evidence>
<evidence type="ECO:0000256" key="2">
    <source>
        <dbReference type="ARBA" id="ARBA00023015"/>
    </source>
</evidence>
<evidence type="ECO:0000256" key="1">
    <source>
        <dbReference type="ARBA" id="ARBA00022969"/>
    </source>
</evidence>
<evidence type="ECO:0000313" key="10">
    <source>
        <dbReference type="Proteomes" id="UP000431304"/>
    </source>
</evidence>
<feature type="domain" description="RNA polymerase sigma-70" evidence="6">
    <location>
        <begin position="46"/>
        <end position="59"/>
    </location>
</feature>
<proteinExistence type="predicted"/>
<evidence type="ECO:0000313" key="8">
    <source>
        <dbReference type="EMBL" id="MSD17072.1"/>
    </source>
</evidence>
<dbReference type="OrthoDB" id="9809557at2"/>
<dbReference type="PANTHER" id="PTHR30603">
    <property type="entry name" value="RNA POLYMERASE SIGMA FACTOR RPO"/>
    <property type="match status" value="1"/>
</dbReference>
<dbReference type="GeneID" id="42788067"/>
<keyword evidence="2" id="KW-0805">Transcription regulation</keyword>
<dbReference type="InterPro" id="IPR014322">
    <property type="entry name" value="RNA_pol_sigma-B/F/G"/>
</dbReference>
<dbReference type="Proteomes" id="UP000431304">
    <property type="component" value="Unassembled WGS sequence"/>
</dbReference>
<dbReference type="Pfam" id="PF04539">
    <property type="entry name" value="Sigma70_r3"/>
    <property type="match status" value="1"/>
</dbReference>
<dbReference type="InterPro" id="IPR050239">
    <property type="entry name" value="Sigma-70_RNA_pol_init_factors"/>
</dbReference>
<reference evidence="8 10" key="2">
    <citation type="journal article" date="2019" name="Nat. Med.">
        <title>A library of human gut bacterial isolates paired with longitudinal multiomics data enables mechanistic microbiome research.</title>
        <authorList>
            <person name="Poyet M."/>
            <person name="Groussin M."/>
            <person name="Gibbons S.M."/>
            <person name="Avila-Pacheco J."/>
            <person name="Jiang X."/>
            <person name="Kearney S.M."/>
            <person name="Perrotta A.R."/>
            <person name="Berdy B."/>
            <person name="Zhao S."/>
            <person name="Lieberman T.D."/>
            <person name="Swanson P.K."/>
            <person name="Smith M."/>
            <person name="Roesemann S."/>
            <person name="Alexander J.E."/>
            <person name="Rich S.A."/>
            <person name="Livny J."/>
            <person name="Vlamakis H."/>
            <person name="Clish C."/>
            <person name="Bullock K."/>
            <person name="Deik A."/>
            <person name="Scott J."/>
            <person name="Pierce K.A."/>
            <person name="Xavier R.J."/>
            <person name="Alm E.J."/>
        </authorList>
    </citation>
    <scope>NUCLEOTIDE SEQUENCE [LARGE SCALE GENOMIC DNA]</scope>
    <source>
        <strain evidence="8 10">BIOML-A3</strain>
    </source>
</reference>
<sequence length="237" mass="27510">MDQVLETIKRAHQGDKAARDRLVQENMPLVWSIVRRFSNRGYEPEDLFQIGSIGLLKAIDRFDTAYEVKFSTYAVPLIIGEIRRYLRDDGMLKVSRSLKETAWKVRKAEADWQNTVGREPTLEELSEKTGIRKEEIVQSLAANTEVDSLHRSIPGNQGKEITLGEQICDRHNEIEERTDHLFLEQLLDTLEAKEQQLIYLRYVEEKTQSEVAKIMGTTQVQISRREKKLLAKLRERA</sequence>
<dbReference type="Pfam" id="PF04542">
    <property type="entry name" value="Sigma70_r2"/>
    <property type="match status" value="1"/>
</dbReference>
<dbReference type="SUPFAM" id="SSF88946">
    <property type="entry name" value="Sigma2 domain of RNA polymerase sigma factors"/>
    <property type="match status" value="1"/>
</dbReference>
<dbReference type="NCBIfam" id="TIGR02980">
    <property type="entry name" value="SigBFG"/>
    <property type="match status" value="1"/>
</dbReference>
<dbReference type="Pfam" id="PF04545">
    <property type="entry name" value="Sigma70_r4"/>
    <property type="match status" value="1"/>
</dbReference>
<dbReference type="InterPro" id="IPR014284">
    <property type="entry name" value="RNA_pol_sigma-70_dom"/>
</dbReference>
<reference evidence="7 9" key="1">
    <citation type="submission" date="2015-09" db="EMBL/GenBank/DDBJ databases">
        <authorList>
            <consortium name="Pathogen Informatics"/>
        </authorList>
    </citation>
    <scope>NUCLEOTIDE SEQUENCE [LARGE SCALE GENOMIC DNA]</scope>
    <source>
        <strain evidence="7 9">2789STDY5608891</strain>
    </source>
</reference>
<gene>
    <name evidence="7" type="primary">sigF_2</name>
    <name evidence="7" type="ORF">ERS852448_02302</name>
    <name evidence="8" type="ORF">GKE72_13605</name>
</gene>
<dbReference type="Gene3D" id="1.20.120.1810">
    <property type="match status" value="1"/>
</dbReference>
<dbReference type="PROSITE" id="PS00715">
    <property type="entry name" value="SIGMA70_1"/>
    <property type="match status" value="1"/>
</dbReference>
<evidence type="ECO:0000313" key="9">
    <source>
        <dbReference type="Proteomes" id="UP000095492"/>
    </source>
</evidence>
<dbReference type="STRING" id="39490.ERS852448_02302"/>
<dbReference type="NCBIfam" id="TIGR02937">
    <property type="entry name" value="sigma70-ECF"/>
    <property type="match status" value="1"/>
</dbReference>
<dbReference type="InterPro" id="IPR013324">
    <property type="entry name" value="RNA_pol_sigma_r3/r4-like"/>
</dbReference>
<dbReference type="InterPro" id="IPR000943">
    <property type="entry name" value="RNA_pol_sigma70"/>
</dbReference>
<dbReference type="PRINTS" id="PR00046">
    <property type="entry name" value="SIGMA70FCT"/>
</dbReference>
<keyword evidence="5" id="KW-0804">Transcription</keyword>
<keyword evidence="1" id="KW-0749">Sporulation</keyword>
<organism evidence="7 9">
    <name type="scientific">Eubacterium ramulus</name>
    <dbReference type="NCBI Taxonomy" id="39490"/>
    <lineage>
        <taxon>Bacteria</taxon>
        <taxon>Bacillati</taxon>
        <taxon>Bacillota</taxon>
        <taxon>Clostridia</taxon>
        <taxon>Eubacteriales</taxon>
        <taxon>Eubacteriaceae</taxon>
        <taxon>Eubacterium</taxon>
    </lineage>
</organism>